<reference evidence="5 6" key="1">
    <citation type="submission" date="2017-08" db="EMBL/GenBank/DDBJ databases">
        <title>Aliifodinibius alkalisoli sp. nov., isolated from saline alkaline soil.</title>
        <authorList>
            <person name="Liu D."/>
            <person name="Zhang G."/>
        </authorList>
    </citation>
    <scope>NUCLEOTIDE SEQUENCE [LARGE SCALE GENOMIC DNA]</scope>
    <source>
        <strain evidence="5 6">WN023</strain>
    </source>
</reference>
<keyword evidence="6" id="KW-1185">Reference proteome</keyword>
<evidence type="ECO:0000313" key="6">
    <source>
        <dbReference type="Proteomes" id="UP000218831"/>
    </source>
</evidence>
<feature type="chain" id="PRO_5013399131" evidence="4">
    <location>
        <begin position="23"/>
        <end position="256"/>
    </location>
</feature>
<dbReference type="PROSITE" id="PS50293">
    <property type="entry name" value="TPR_REGION"/>
    <property type="match status" value="1"/>
</dbReference>
<dbReference type="EMBL" id="NSKE01000007">
    <property type="protein sequence ID" value="PAU93693.1"/>
    <property type="molecule type" value="Genomic_DNA"/>
</dbReference>
<evidence type="ECO:0000313" key="5">
    <source>
        <dbReference type="EMBL" id="PAU93693.1"/>
    </source>
</evidence>
<gene>
    <name evidence="5" type="ORF">CK503_11115</name>
</gene>
<dbReference type="InterPro" id="IPR019734">
    <property type="entry name" value="TPR_rpt"/>
</dbReference>
<evidence type="ECO:0000256" key="2">
    <source>
        <dbReference type="ARBA" id="ARBA00022803"/>
    </source>
</evidence>
<feature type="repeat" description="TPR" evidence="3">
    <location>
        <begin position="207"/>
        <end position="240"/>
    </location>
</feature>
<comment type="caution">
    <text evidence="5">The sequence shown here is derived from an EMBL/GenBank/DDBJ whole genome shotgun (WGS) entry which is preliminary data.</text>
</comment>
<dbReference type="Pfam" id="PF07719">
    <property type="entry name" value="TPR_2"/>
    <property type="match status" value="1"/>
</dbReference>
<evidence type="ECO:0000256" key="4">
    <source>
        <dbReference type="SAM" id="SignalP"/>
    </source>
</evidence>
<dbReference type="InterPro" id="IPR011990">
    <property type="entry name" value="TPR-like_helical_dom_sf"/>
</dbReference>
<dbReference type="SUPFAM" id="SSF48452">
    <property type="entry name" value="TPR-like"/>
    <property type="match status" value="1"/>
</dbReference>
<protein>
    <submittedName>
        <fullName evidence="5">Uncharacterized protein</fullName>
    </submittedName>
</protein>
<organism evidence="5 6">
    <name type="scientific">Fodinibius salipaludis</name>
    <dbReference type="NCBI Taxonomy" id="2032627"/>
    <lineage>
        <taxon>Bacteria</taxon>
        <taxon>Pseudomonadati</taxon>
        <taxon>Balneolota</taxon>
        <taxon>Balneolia</taxon>
        <taxon>Balneolales</taxon>
        <taxon>Balneolaceae</taxon>
        <taxon>Fodinibius</taxon>
    </lineage>
</organism>
<proteinExistence type="predicted"/>
<dbReference type="Gene3D" id="1.25.40.10">
    <property type="entry name" value="Tetratricopeptide repeat domain"/>
    <property type="match status" value="2"/>
</dbReference>
<dbReference type="Proteomes" id="UP000218831">
    <property type="component" value="Unassembled WGS sequence"/>
</dbReference>
<dbReference type="RefSeq" id="WP_095606884.1">
    <property type="nucleotide sequence ID" value="NZ_NSKE01000007.1"/>
</dbReference>
<dbReference type="OrthoDB" id="1494029at2"/>
<sequence>MKYLITLFFWLLLIPMSQQVSAQDSTQFDEIRQSIETAVDSLQPERLIGVNTKLKTLIQTGDPEIKKFAYYYRGYSNYRLQNSFPKINEDQQEEYLDEATIMFEKAVEMDPKFAEGYAMLGSCYGMKASGFFSGMKYGPKSDNAMGKAKELAPENPRVVMLDAIGKLYKPSMFGGSTEGAIEGFKRAAELFEDWQTPNRYAPRWGEAEVYAWLGQGYVQAEKYEEARQAYEKALKVKPGYPWVENVLIPELKEKSQ</sequence>
<dbReference type="InterPro" id="IPR013105">
    <property type="entry name" value="TPR_2"/>
</dbReference>
<dbReference type="PROSITE" id="PS50005">
    <property type="entry name" value="TPR"/>
    <property type="match status" value="1"/>
</dbReference>
<evidence type="ECO:0000256" key="1">
    <source>
        <dbReference type="ARBA" id="ARBA00022737"/>
    </source>
</evidence>
<keyword evidence="1" id="KW-0677">Repeat</keyword>
<dbReference type="AlphaFoldDB" id="A0A2A2GA00"/>
<feature type="signal peptide" evidence="4">
    <location>
        <begin position="1"/>
        <end position="22"/>
    </location>
</feature>
<evidence type="ECO:0000256" key="3">
    <source>
        <dbReference type="PROSITE-ProRule" id="PRU00339"/>
    </source>
</evidence>
<name>A0A2A2GA00_9BACT</name>
<keyword evidence="4" id="KW-0732">Signal</keyword>
<keyword evidence="2 3" id="KW-0802">TPR repeat</keyword>
<accession>A0A2A2GA00</accession>
<dbReference type="SMART" id="SM00028">
    <property type="entry name" value="TPR"/>
    <property type="match status" value="1"/>
</dbReference>